<gene>
    <name evidence="1" type="ORF">E1B28_004870</name>
</gene>
<accession>A0A9P8ADF1</accession>
<sequence>MVGPGSVAGKAIYRLGKITLKGVEQVAIYRRLSTISSHFPHWDSSNVNGIEQMYIDLLELSRPDMYSKGIRFQALAMILAQIGSRNTRYLLNALTRFPVIEIGHLIADIISHFDPISSSHHADVAKDPILKAYMESSPERVENSIIPFLDFLSQIVTLDEDRCDVVLANGVLDMMLGLYVTDFQDVLAPRDFPRSAMKSSLLEACNSLFMTVLVKGYGSELINKHAVSILWPFRPALEFVTHDTEHRRSKRKVYWDVSSRDYILWRVRTIQDMLFDPSSVFDLDTFLDAVMDCLIFVMSSDEDTSHRGLRCLYIAIARGGHASKPISVATAVHLYLSKGEEGLDVASMLKCIADVLFGLLSPTPRVVELFTFENDPSDRIPDVLRAFIDFFASLARKSEEYHKLITETGIIRIGRERLTMLENANLGFFIF</sequence>
<dbReference type="EMBL" id="CM032182">
    <property type="protein sequence ID" value="KAG7097527.1"/>
    <property type="molecule type" value="Genomic_DNA"/>
</dbReference>
<organism evidence="1 2">
    <name type="scientific">Marasmius oreades</name>
    <name type="common">fairy-ring Marasmius</name>
    <dbReference type="NCBI Taxonomy" id="181124"/>
    <lineage>
        <taxon>Eukaryota</taxon>
        <taxon>Fungi</taxon>
        <taxon>Dikarya</taxon>
        <taxon>Basidiomycota</taxon>
        <taxon>Agaricomycotina</taxon>
        <taxon>Agaricomycetes</taxon>
        <taxon>Agaricomycetidae</taxon>
        <taxon>Agaricales</taxon>
        <taxon>Marasmiineae</taxon>
        <taxon>Marasmiaceae</taxon>
        <taxon>Marasmius</taxon>
    </lineage>
</organism>
<dbReference type="GeneID" id="66073946"/>
<dbReference type="AlphaFoldDB" id="A0A9P8ADF1"/>
<comment type="caution">
    <text evidence="1">The sequence shown here is derived from an EMBL/GenBank/DDBJ whole genome shotgun (WGS) entry which is preliminary data.</text>
</comment>
<evidence type="ECO:0000313" key="1">
    <source>
        <dbReference type="EMBL" id="KAG7097527.1"/>
    </source>
</evidence>
<reference evidence="1" key="1">
    <citation type="journal article" date="2021" name="Genome Biol. Evol.">
        <title>The assembled and annotated genome of the fairy-ring fungus Marasmius oreades.</title>
        <authorList>
            <person name="Hiltunen M."/>
            <person name="Ament-Velasquez S.L."/>
            <person name="Johannesson H."/>
        </authorList>
    </citation>
    <scope>NUCLEOTIDE SEQUENCE</scope>
    <source>
        <strain evidence="1">03SP1</strain>
    </source>
</reference>
<proteinExistence type="predicted"/>
<keyword evidence="2" id="KW-1185">Reference proteome</keyword>
<name>A0A9P8ADF1_9AGAR</name>
<dbReference type="OrthoDB" id="3027601at2759"/>
<evidence type="ECO:0000313" key="2">
    <source>
        <dbReference type="Proteomes" id="UP001049176"/>
    </source>
</evidence>
<dbReference type="Proteomes" id="UP001049176">
    <property type="component" value="Chromosome 2"/>
</dbReference>
<dbReference type="RefSeq" id="XP_043013997.1">
    <property type="nucleotide sequence ID" value="XM_043149391.1"/>
</dbReference>
<protein>
    <submittedName>
        <fullName evidence="1">Uncharacterized protein</fullName>
    </submittedName>
</protein>
<dbReference type="KEGG" id="more:E1B28_004870"/>